<comment type="similarity">
    <text evidence="2 8 9">Belongs to the glycosyl hydrolase 9 (cellulase E) family.</text>
</comment>
<evidence type="ECO:0000256" key="7">
    <source>
        <dbReference type="ARBA" id="ARBA00023326"/>
    </source>
</evidence>
<organism evidence="13 14">
    <name type="scientific">Gymnopilus dilepis</name>
    <dbReference type="NCBI Taxonomy" id="231916"/>
    <lineage>
        <taxon>Eukaryota</taxon>
        <taxon>Fungi</taxon>
        <taxon>Dikarya</taxon>
        <taxon>Basidiomycota</taxon>
        <taxon>Agaricomycotina</taxon>
        <taxon>Agaricomycetes</taxon>
        <taxon>Agaricomycetidae</taxon>
        <taxon>Agaricales</taxon>
        <taxon>Agaricineae</taxon>
        <taxon>Hymenogastraceae</taxon>
        <taxon>Gymnopilus</taxon>
    </lineage>
</organism>
<dbReference type="InterPro" id="IPR008928">
    <property type="entry name" value="6-hairpin_glycosidase_sf"/>
</dbReference>
<dbReference type="InterPro" id="IPR001701">
    <property type="entry name" value="Glyco_hydro_9"/>
</dbReference>
<dbReference type="InterPro" id="IPR012341">
    <property type="entry name" value="6hp_glycosidase-like_sf"/>
</dbReference>
<evidence type="ECO:0000256" key="4">
    <source>
        <dbReference type="ARBA" id="ARBA00023001"/>
    </source>
</evidence>
<evidence type="ECO:0000256" key="2">
    <source>
        <dbReference type="ARBA" id="ARBA00007072"/>
    </source>
</evidence>
<keyword evidence="3 8" id="KW-0378">Hydrolase</keyword>
<dbReference type="PROSITE" id="PS00698">
    <property type="entry name" value="GH9_3"/>
    <property type="match status" value="1"/>
</dbReference>
<dbReference type="GO" id="GO:0008810">
    <property type="term" value="F:cellulase activity"/>
    <property type="evidence" value="ECO:0007669"/>
    <property type="project" value="UniProtKB-EC"/>
</dbReference>
<feature type="active site" evidence="8">
    <location>
        <position position="484"/>
    </location>
</feature>
<accession>A0A409VG51</accession>
<comment type="catalytic activity">
    <reaction evidence="1 9">
        <text>Endohydrolysis of (1-&gt;4)-beta-D-glucosidic linkages in cellulose, lichenin and cereal beta-D-glucans.</text>
        <dbReference type="EC" id="3.2.1.4"/>
    </reaction>
</comment>
<dbReference type="InterPro" id="IPR033126">
    <property type="entry name" value="Glyco_hydro_9_Asp/Glu_AS"/>
</dbReference>
<protein>
    <recommendedName>
        <fullName evidence="9">Endoglucanase</fullName>
        <ecNumber evidence="9">3.2.1.4</ecNumber>
    </recommendedName>
</protein>
<name>A0A409VG51_9AGAR</name>
<dbReference type="STRING" id="231916.A0A409VG51"/>
<keyword evidence="11" id="KW-0732">Signal</keyword>
<evidence type="ECO:0000256" key="1">
    <source>
        <dbReference type="ARBA" id="ARBA00000966"/>
    </source>
</evidence>
<evidence type="ECO:0000256" key="5">
    <source>
        <dbReference type="ARBA" id="ARBA00023277"/>
    </source>
</evidence>
<evidence type="ECO:0000256" key="3">
    <source>
        <dbReference type="ARBA" id="ARBA00022801"/>
    </source>
</evidence>
<keyword evidence="10" id="KW-0812">Transmembrane</keyword>
<feature type="chain" id="PRO_5019083038" description="Endoglucanase" evidence="11">
    <location>
        <begin position="16"/>
        <end position="582"/>
    </location>
</feature>
<comment type="caution">
    <text evidence="13">The sequence shown here is derived from an EMBL/GenBank/DDBJ whole genome shotgun (WGS) entry which is preliminary data.</text>
</comment>
<dbReference type="InParanoid" id="A0A409VG51"/>
<evidence type="ECO:0000259" key="12">
    <source>
        <dbReference type="Pfam" id="PF00759"/>
    </source>
</evidence>
<keyword evidence="5 8" id="KW-0119">Carbohydrate metabolism</keyword>
<dbReference type="GO" id="GO:0030245">
    <property type="term" value="P:cellulose catabolic process"/>
    <property type="evidence" value="ECO:0007669"/>
    <property type="project" value="UniProtKB-KW"/>
</dbReference>
<evidence type="ECO:0000256" key="9">
    <source>
        <dbReference type="RuleBase" id="RU361166"/>
    </source>
</evidence>
<feature type="signal peptide" evidence="11">
    <location>
        <begin position="1"/>
        <end position="15"/>
    </location>
</feature>
<feature type="transmembrane region" description="Helical" evidence="10">
    <location>
        <begin position="547"/>
        <end position="572"/>
    </location>
</feature>
<keyword evidence="10" id="KW-1133">Transmembrane helix</keyword>
<keyword evidence="10" id="KW-0472">Membrane</keyword>
<dbReference type="OrthoDB" id="10257085at2759"/>
<dbReference type="SUPFAM" id="SSF48208">
    <property type="entry name" value="Six-hairpin glycosidases"/>
    <property type="match status" value="1"/>
</dbReference>
<dbReference type="PANTHER" id="PTHR22298">
    <property type="entry name" value="ENDO-1,4-BETA-GLUCANASE"/>
    <property type="match status" value="1"/>
</dbReference>
<evidence type="ECO:0000313" key="14">
    <source>
        <dbReference type="Proteomes" id="UP000284706"/>
    </source>
</evidence>
<gene>
    <name evidence="13" type="ORF">CVT26_000210</name>
</gene>
<dbReference type="Proteomes" id="UP000284706">
    <property type="component" value="Unassembled WGS sequence"/>
</dbReference>
<keyword evidence="6 8" id="KW-0326">Glycosidase</keyword>
<dbReference type="EMBL" id="NHYE01005657">
    <property type="protein sequence ID" value="PPQ65233.1"/>
    <property type="molecule type" value="Genomic_DNA"/>
</dbReference>
<dbReference type="Pfam" id="PF00759">
    <property type="entry name" value="Glyco_hydro_9"/>
    <property type="match status" value="1"/>
</dbReference>
<keyword evidence="7 8" id="KW-0624">Polysaccharide degradation</keyword>
<evidence type="ECO:0000256" key="10">
    <source>
        <dbReference type="SAM" id="Phobius"/>
    </source>
</evidence>
<dbReference type="AlphaFoldDB" id="A0A409VG51"/>
<evidence type="ECO:0000256" key="11">
    <source>
        <dbReference type="SAM" id="SignalP"/>
    </source>
</evidence>
<keyword evidence="14" id="KW-1185">Reference proteome</keyword>
<reference evidence="13 14" key="1">
    <citation type="journal article" date="2018" name="Evol. Lett.">
        <title>Horizontal gene cluster transfer increased hallucinogenic mushroom diversity.</title>
        <authorList>
            <person name="Reynolds H.T."/>
            <person name="Vijayakumar V."/>
            <person name="Gluck-Thaler E."/>
            <person name="Korotkin H.B."/>
            <person name="Matheny P.B."/>
            <person name="Slot J.C."/>
        </authorList>
    </citation>
    <scope>NUCLEOTIDE SEQUENCE [LARGE SCALE GENOMIC DNA]</scope>
    <source>
        <strain evidence="13 14">SRW20</strain>
    </source>
</reference>
<proteinExistence type="inferred from homology"/>
<evidence type="ECO:0000313" key="13">
    <source>
        <dbReference type="EMBL" id="PPQ65233.1"/>
    </source>
</evidence>
<evidence type="ECO:0000256" key="8">
    <source>
        <dbReference type="PROSITE-ProRule" id="PRU10060"/>
    </source>
</evidence>
<keyword evidence="4 9" id="KW-0136">Cellulose degradation</keyword>
<dbReference type="Gene3D" id="1.50.10.10">
    <property type="match status" value="1"/>
</dbReference>
<evidence type="ECO:0000256" key="6">
    <source>
        <dbReference type="ARBA" id="ARBA00023295"/>
    </source>
</evidence>
<feature type="active site" evidence="8">
    <location>
        <position position="475"/>
    </location>
</feature>
<sequence>MWVSPLLALVPAVAAQLPLPNPPFLPPNISSGAQASSGGYPNPKWSSLLGSLLYFYDEQRSGTLPSTNRVPWRNDSLIYEGLDVGIDLTGGFYDAGDYSKDTFPLSFVLASICWGATDFGKGYDLANQTAYLDDTLRWGLNWLIKAHPNASSLVVFIANADKDNSYWGGDRSIPSPRSVYLINDSNPGTDAAAGAAAAFAACSNLYANRGFSNSTYSAPASLRNDSYAATLLTHAQQLYTFAVNATNGRKTYQTSVPQVAYAYASSGYGDDLTFAALFLAYATGSTSYYQDAESYWTKYSLKDEMRIFNWDSKTLGLPVLFAQINQASSSFGGNFSTWRSVAEDYFDNLINNKGPGYLTGDGLLYYDGDSDDAGLNPALNTAMLLERLAPMASTNAKAVTYHDYAQRQVDYALGKNSMNVPYIVGANPNSPQNPHSAMAAGGFDIGEIDTNPAQEAYVLYGALVGGPDKRGRFFDIRSDWPETEIALDYNAPMLTLAAIHVMNDTKDPFFTQLQPGAYEKVKPKGQPCDSAIDTGCEGSRLSKGATLAMAIVITVVGLIVIGLSVWYIYLLFKSRRAGPKLG</sequence>
<feature type="domain" description="Glycoside hydrolase family 9" evidence="12">
    <location>
        <begin position="46"/>
        <end position="496"/>
    </location>
</feature>
<dbReference type="EC" id="3.2.1.4" evidence="9"/>